<evidence type="ECO:0000256" key="8">
    <source>
        <dbReference type="ARBA" id="ARBA00023242"/>
    </source>
</evidence>
<evidence type="ECO:0000256" key="5">
    <source>
        <dbReference type="ARBA" id="ARBA00022664"/>
    </source>
</evidence>
<reference evidence="12 13" key="1">
    <citation type="journal article" date="2021" name="Sci. Rep.">
        <title>Chromosome anchoring in Senegalese sole (Solea senegalensis) reveals sex-associated markers and genome rearrangements in flatfish.</title>
        <authorList>
            <person name="Guerrero-Cozar I."/>
            <person name="Gomez-Garrido J."/>
            <person name="Berbel C."/>
            <person name="Martinez-Blanch J.F."/>
            <person name="Alioto T."/>
            <person name="Claros M.G."/>
            <person name="Gagnaire P.A."/>
            <person name="Manchado M."/>
        </authorList>
    </citation>
    <scope>NUCLEOTIDE SEQUENCE [LARGE SCALE GENOMIC DNA]</scope>
    <source>
        <strain evidence="12">Sse05_10M</strain>
    </source>
</reference>
<dbReference type="AlphaFoldDB" id="A0AAV6Q2C4"/>
<evidence type="ECO:0000256" key="1">
    <source>
        <dbReference type="ARBA" id="ARBA00004123"/>
    </source>
</evidence>
<comment type="caution">
    <text evidence="12">The sequence shown here is derived from an EMBL/GenBank/DDBJ whole genome shotgun (WGS) entry which is preliminary data.</text>
</comment>
<evidence type="ECO:0000256" key="7">
    <source>
        <dbReference type="ARBA" id="ARBA00022884"/>
    </source>
</evidence>
<dbReference type="InterPro" id="IPR000504">
    <property type="entry name" value="RRM_dom"/>
</dbReference>
<evidence type="ECO:0000256" key="6">
    <source>
        <dbReference type="ARBA" id="ARBA00022737"/>
    </source>
</evidence>
<keyword evidence="6" id="KW-0677">Repeat</keyword>
<dbReference type="GO" id="GO:0005634">
    <property type="term" value="C:nucleus"/>
    <property type="evidence" value="ECO:0007669"/>
    <property type="project" value="UniProtKB-SubCell"/>
</dbReference>
<dbReference type="FunFam" id="3.30.70.330:FF:000069">
    <property type="entry name" value="CUGBP Elav-like family member 5 isoform X1"/>
    <property type="match status" value="1"/>
</dbReference>
<feature type="region of interest" description="Disordered" evidence="10">
    <location>
        <begin position="1"/>
        <end position="22"/>
    </location>
</feature>
<dbReference type="FunFam" id="3.30.70.330:FF:000010">
    <property type="entry name" value="CUGBP Elav-like family member 4 isoform 3"/>
    <property type="match status" value="1"/>
</dbReference>
<dbReference type="Proteomes" id="UP000693946">
    <property type="component" value="Linkage Group LG7"/>
</dbReference>
<name>A0AAV6Q2C4_SOLSE</name>
<evidence type="ECO:0000256" key="10">
    <source>
        <dbReference type="SAM" id="MobiDB-lite"/>
    </source>
</evidence>
<evidence type="ECO:0000256" key="3">
    <source>
        <dbReference type="ARBA" id="ARBA00009621"/>
    </source>
</evidence>
<evidence type="ECO:0000256" key="2">
    <source>
        <dbReference type="ARBA" id="ARBA00004496"/>
    </source>
</evidence>
<keyword evidence="7 9" id="KW-0694">RNA-binding</keyword>
<keyword evidence="4" id="KW-0963">Cytoplasm</keyword>
<evidence type="ECO:0000313" key="12">
    <source>
        <dbReference type="EMBL" id="KAG7481865.1"/>
    </source>
</evidence>
<evidence type="ECO:0000313" key="13">
    <source>
        <dbReference type="Proteomes" id="UP000693946"/>
    </source>
</evidence>
<dbReference type="GO" id="GO:0003723">
    <property type="term" value="F:RNA binding"/>
    <property type="evidence" value="ECO:0007669"/>
    <property type="project" value="UniProtKB-UniRule"/>
</dbReference>
<dbReference type="GO" id="GO:0005737">
    <property type="term" value="C:cytoplasm"/>
    <property type="evidence" value="ECO:0007669"/>
    <property type="project" value="UniProtKB-SubCell"/>
</dbReference>
<dbReference type="InterPro" id="IPR034648">
    <property type="entry name" value="CELF3/4/5/6_RRM1"/>
</dbReference>
<sequence length="448" mass="48063">MATVTANGVQQENGFSTTNSAGRMNGLTIGQSTIPMKDHDAIKLFIGQIPRNLEEKDLKPLFEEFGKIYELTVLKDRFTGMHKGCAFLTYCARESALKAQSALHEQKTLPGMNRPIQVKPADSEGRGGCAFVKFSSHAEAQAAINTLHGGQTMPGASSSLVVKFADTDKERTLRRMHQMAGQLGIFSPMTIQFGAYGAYSHAVSLSPAGEETMMQQQAALMAATQGSYLNPMAAIAAAQMQQMAAFNVNGLVATPMTPSSGTSTPPGISATAVPSIATPIGVNGFSALPPQSNGQPTSEPIYTNGIHPYPAQSPTVTDPLQQAYAGVQHYAAAYPAAYAPISQAFPQQPTIIPQQQREGPEGCNLFIYHLPQEFGDAELMQMFLPFGNVISAKVFVDRATNQSKCFGFVSFDNPSSAQAAIQAMNGFQIGMKRLKVQLKRPKDANRPY</sequence>
<keyword evidence="8" id="KW-0539">Nucleus</keyword>
<dbReference type="GO" id="GO:0006397">
    <property type="term" value="P:mRNA processing"/>
    <property type="evidence" value="ECO:0007669"/>
    <property type="project" value="UniProtKB-KW"/>
</dbReference>
<dbReference type="PROSITE" id="PS50102">
    <property type="entry name" value="RRM"/>
    <property type="match status" value="2"/>
</dbReference>
<gene>
    <name evidence="12" type="ORF">JOB18_006949</name>
</gene>
<dbReference type="CDD" id="cd12632">
    <property type="entry name" value="RRM1_CELF3_4_5_6"/>
    <property type="match status" value="1"/>
</dbReference>
<keyword evidence="5" id="KW-0507">mRNA processing</keyword>
<dbReference type="SMART" id="SM00360">
    <property type="entry name" value="RRM"/>
    <property type="match status" value="2"/>
</dbReference>
<evidence type="ECO:0000256" key="4">
    <source>
        <dbReference type="ARBA" id="ARBA00022490"/>
    </source>
</evidence>
<protein>
    <submittedName>
        <fullName evidence="12">CUGBP Elav-like family member 3-B isoform X2</fullName>
    </submittedName>
</protein>
<organism evidence="12 13">
    <name type="scientific">Solea senegalensis</name>
    <name type="common">Senegalese sole</name>
    <dbReference type="NCBI Taxonomy" id="28829"/>
    <lineage>
        <taxon>Eukaryota</taxon>
        <taxon>Metazoa</taxon>
        <taxon>Chordata</taxon>
        <taxon>Craniata</taxon>
        <taxon>Vertebrata</taxon>
        <taxon>Euteleostomi</taxon>
        <taxon>Actinopterygii</taxon>
        <taxon>Neopterygii</taxon>
        <taxon>Teleostei</taxon>
        <taxon>Neoteleostei</taxon>
        <taxon>Acanthomorphata</taxon>
        <taxon>Carangaria</taxon>
        <taxon>Pleuronectiformes</taxon>
        <taxon>Pleuronectoidei</taxon>
        <taxon>Soleidae</taxon>
        <taxon>Solea</taxon>
    </lineage>
</organism>
<comment type="similarity">
    <text evidence="3">Belongs to the CELF/BRUNOL family.</text>
</comment>
<evidence type="ECO:0000259" key="11">
    <source>
        <dbReference type="PROSITE" id="PS50102"/>
    </source>
</evidence>
<dbReference type="EMBL" id="JAGKHQ010000019">
    <property type="protein sequence ID" value="KAG7481865.1"/>
    <property type="molecule type" value="Genomic_DNA"/>
</dbReference>
<feature type="domain" description="RRM" evidence="11">
    <location>
        <begin position="42"/>
        <end position="123"/>
    </location>
</feature>
<feature type="domain" description="RRM" evidence="11">
    <location>
        <begin position="363"/>
        <end position="441"/>
    </location>
</feature>
<dbReference type="CDD" id="cd12639">
    <property type="entry name" value="RRM3_CELF3_4_5_6"/>
    <property type="match status" value="1"/>
</dbReference>
<accession>A0AAV6Q2C4</accession>
<keyword evidence="13" id="KW-1185">Reference proteome</keyword>
<comment type="subcellular location">
    <subcellularLocation>
        <location evidence="2">Cytoplasm</location>
    </subcellularLocation>
    <subcellularLocation>
        <location evidence="1">Nucleus</location>
    </subcellularLocation>
</comment>
<dbReference type="PANTHER" id="PTHR24012">
    <property type="entry name" value="RNA BINDING PROTEIN"/>
    <property type="match status" value="1"/>
</dbReference>
<dbReference type="Pfam" id="PF00076">
    <property type="entry name" value="RRM_1"/>
    <property type="match status" value="2"/>
</dbReference>
<evidence type="ECO:0000256" key="9">
    <source>
        <dbReference type="PROSITE-ProRule" id="PRU00176"/>
    </source>
</evidence>
<proteinExistence type="inferred from homology"/>